<dbReference type="AlphaFoldDB" id="A0A8S3TRB8"/>
<accession>A0A8S3TRB8</accession>
<dbReference type="Proteomes" id="UP000683360">
    <property type="component" value="Unassembled WGS sequence"/>
</dbReference>
<dbReference type="EMBL" id="CAJPWZ010002217">
    <property type="protein sequence ID" value="CAG2233761.1"/>
    <property type="molecule type" value="Genomic_DNA"/>
</dbReference>
<keyword evidence="3" id="KW-1185">Reference proteome</keyword>
<protein>
    <recommendedName>
        <fullName evidence="1">3'-5' exoribonuclease HELZ2 OB-fold domain-containing protein</fullName>
    </recommendedName>
</protein>
<dbReference type="Pfam" id="PF25049">
    <property type="entry name" value="OB_HELZ2"/>
    <property type="match status" value="1"/>
</dbReference>
<reference evidence="2" key="1">
    <citation type="submission" date="2021-03" db="EMBL/GenBank/DDBJ databases">
        <authorList>
            <person name="Bekaert M."/>
        </authorList>
    </citation>
    <scope>NUCLEOTIDE SEQUENCE</scope>
</reference>
<comment type="caution">
    <text evidence="2">The sequence shown here is derived from an EMBL/GenBank/DDBJ whole genome shotgun (WGS) entry which is preliminary data.</text>
</comment>
<evidence type="ECO:0000259" key="1">
    <source>
        <dbReference type="Pfam" id="PF25049"/>
    </source>
</evidence>
<dbReference type="OrthoDB" id="10465408at2759"/>
<evidence type="ECO:0000313" key="2">
    <source>
        <dbReference type="EMBL" id="CAG2233761.1"/>
    </source>
</evidence>
<dbReference type="InterPro" id="IPR056787">
    <property type="entry name" value="OB_HELZ2"/>
</dbReference>
<feature type="domain" description="3'-5' exoribonuclease HELZ2 OB-fold" evidence="1">
    <location>
        <begin position="80"/>
        <end position="143"/>
    </location>
</feature>
<sequence length="152" mass="18022">MDSDSDDDWYDEVTNRRRNLRKNINSQQDTNTVSLHETPESWFHEGLQINRFEFIRSEKVFVFSPFLYRNVFSPFDESKYTNQPKIYKKCIINILSMEEAVCIPEDNKQMEIIISGREKCGQTYTEDTVYVKVSNEGEPEKDKNTTVKSYHL</sequence>
<evidence type="ECO:0000313" key="3">
    <source>
        <dbReference type="Proteomes" id="UP000683360"/>
    </source>
</evidence>
<name>A0A8S3TRB8_MYTED</name>
<organism evidence="2 3">
    <name type="scientific">Mytilus edulis</name>
    <name type="common">Blue mussel</name>
    <dbReference type="NCBI Taxonomy" id="6550"/>
    <lineage>
        <taxon>Eukaryota</taxon>
        <taxon>Metazoa</taxon>
        <taxon>Spiralia</taxon>
        <taxon>Lophotrochozoa</taxon>
        <taxon>Mollusca</taxon>
        <taxon>Bivalvia</taxon>
        <taxon>Autobranchia</taxon>
        <taxon>Pteriomorphia</taxon>
        <taxon>Mytilida</taxon>
        <taxon>Mytiloidea</taxon>
        <taxon>Mytilidae</taxon>
        <taxon>Mytilinae</taxon>
        <taxon>Mytilus</taxon>
    </lineage>
</organism>
<gene>
    <name evidence="2" type="ORF">MEDL_46410</name>
</gene>
<proteinExistence type="predicted"/>